<evidence type="ECO:0000256" key="8">
    <source>
        <dbReference type="SAM" id="Coils"/>
    </source>
</evidence>
<feature type="compositionally biased region" description="Low complexity" evidence="9">
    <location>
        <begin position="42"/>
        <end position="53"/>
    </location>
</feature>
<evidence type="ECO:0000259" key="11">
    <source>
        <dbReference type="PROSITE" id="PS51806"/>
    </source>
</evidence>
<feature type="domain" description="BZIP" evidence="10">
    <location>
        <begin position="92"/>
        <end position="134"/>
    </location>
</feature>
<evidence type="ECO:0000313" key="12">
    <source>
        <dbReference type="EMBL" id="KAH0911720.1"/>
    </source>
</evidence>
<evidence type="ECO:0000256" key="6">
    <source>
        <dbReference type="ARBA" id="ARBA00023163"/>
    </source>
</evidence>
<dbReference type="Pfam" id="PF14144">
    <property type="entry name" value="DOG1"/>
    <property type="match status" value="1"/>
</dbReference>
<accession>A0ABQ8C3T1</accession>
<dbReference type="Gene3D" id="1.20.5.170">
    <property type="match status" value="1"/>
</dbReference>
<dbReference type="Proteomes" id="UP000824890">
    <property type="component" value="Unassembled WGS sequence"/>
</dbReference>
<feature type="region of interest" description="Disordered" evidence="9">
    <location>
        <begin position="37"/>
        <end position="59"/>
    </location>
</feature>
<keyword evidence="7" id="KW-0539">Nucleus</keyword>
<evidence type="ECO:0000256" key="1">
    <source>
        <dbReference type="ARBA" id="ARBA00004123"/>
    </source>
</evidence>
<comment type="caution">
    <text evidence="12">The sequence shown here is derived from an EMBL/GenBank/DDBJ whole genome shotgun (WGS) entry which is preliminary data.</text>
</comment>
<dbReference type="InterPro" id="IPR004827">
    <property type="entry name" value="bZIP"/>
</dbReference>
<keyword evidence="6" id="KW-0804">Transcription</keyword>
<protein>
    <submittedName>
        <fullName evidence="12">Uncharacterized protein</fullName>
    </submittedName>
</protein>
<feature type="domain" description="DOG1" evidence="11">
    <location>
        <begin position="163"/>
        <end position="389"/>
    </location>
</feature>
<name>A0ABQ8C3T1_BRANA</name>
<feature type="coiled-coil region" evidence="8">
    <location>
        <begin position="113"/>
        <end position="140"/>
    </location>
</feature>
<dbReference type="EMBL" id="JAGKQM010000009">
    <property type="protein sequence ID" value="KAH0911720.1"/>
    <property type="molecule type" value="Genomic_DNA"/>
</dbReference>
<dbReference type="InterPro" id="IPR046347">
    <property type="entry name" value="bZIP_sf"/>
</dbReference>
<gene>
    <name evidence="12" type="ORF">HID58_035041</name>
</gene>
<comment type="subcellular location">
    <subcellularLocation>
        <location evidence="1">Nucleus</location>
    </subcellularLocation>
</comment>
<evidence type="ECO:0000256" key="4">
    <source>
        <dbReference type="ARBA" id="ARBA00023125"/>
    </source>
</evidence>
<keyword evidence="8" id="KW-0175">Coiled coil</keyword>
<evidence type="ECO:0000256" key="3">
    <source>
        <dbReference type="ARBA" id="ARBA00023015"/>
    </source>
</evidence>
<evidence type="ECO:0000256" key="9">
    <source>
        <dbReference type="SAM" id="MobiDB-lite"/>
    </source>
</evidence>
<dbReference type="PROSITE" id="PS51806">
    <property type="entry name" value="DOG1"/>
    <property type="match status" value="1"/>
</dbReference>
<sequence length="394" mass="44540">MEMMSSSSSSTTQVVSLREMGMYEPFQQLSGWENAFNTIGTSNQNNNNNPSSSTVPEVEADDNNKANYTSMYNNSVEAEPSSNNDQDDDQINDKMKRRLAQNREAARKSRLRKKAHVQQLEESRLKLSQLEQELARARQQGLCVRNSSDSSYLGPAGTMNTGIAAFEMEYTHWLEEQNKRVSEIRTALQAHISDIELKMLVDICLNHYANLFRMKADAAKADVFFLISGMWRTSTERFFQWIGGFRPSELLNVVMPYIEPLTDQQLLEVRNLQQSSQQAEEALSQGLDKLQQGLVENIAVDIRVVESVSHGAQMASAMENLQALEGFVNQCFDIGSTGTSLLEQADHLRKQTLQQMSKILTTRQAARGLLALGEYFHRLRALSSLWAARPRERT</sequence>
<evidence type="ECO:0000256" key="5">
    <source>
        <dbReference type="ARBA" id="ARBA00023159"/>
    </source>
</evidence>
<keyword evidence="5" id="KW-0010">Activator</keyword>
<keyword evidence="4" id="KW-0238">DNA-binding</keyword>
<dbReference type="InterPro" id="IPR025422">
    <property type="entry name" value="TGA_domain"/>
</dbReference>
<dbReference type="PANTHER" id="PTHR45693">
    <property type="entry name" value="TRANSCRIPTION FACTOR TGA9"/>
    <property type="match status" value="1"/>
</dbReference>
<keyword evidence="3" id="KW-0805">Transcription regulation</keyword>
<comment type="similarity">
    <text evidence="2">Belongs to the bZIP family.</text>
</comment>
<dbReference type="PROSITE" id="PS00036">
    <property type="entry name" value="BZIP_BASIC"/>
    <property type="match status" value="1"/>
</dbReference>
<dbReference type="PANTHER" id="PTHR45693:SF32">
    <property type="entry name" value="TRANSCRIPTION FACTOR TGA3"/>
    <property type="match status" value="1"/>
</dbReference>
<dbReference type="SUPFAM" id="SSF57959">
    <property type="entry name" value="Leucine zipper domain"/>
    <property type="match status" value="1"/>
</dbReference>
<organism evidence="12 13">
    <name type="scientific">Brassica napus</name>
    <name type="common">Rape</name>
    <dbReference type="NCBI Taxonomy" id="3708"/>
    <lineage>
        <taxon>Eukaryota</taxon>
        <taxon>Viridiplantae</taxon>
        <taxon>Streptophyta</taxon>
        <taxon>Embryophyta</taxon>
        <taxon>Tracheophyta</taxon>
        <taxon>Spermatophyta</taxon>
        <taxon>Magnoliopsida</taxon>
        <taxon>eudicotyledons</taxon>
        <taxon>Gunneridae</taxon>
        <taxon>Pentapetalae</taxon>
        <taxon>rosids</taxon>
        <taxon>malvids</taxon>
        <taxon>Brassicales</taxon>
        <taxon>Brassicaceae</taxon>
        <taxon>Brassiceae</taxon>
        <taxon>Brassica</taxon>
    </lineage>
</organism>
<dbReference type="SMART" id="SM00338">
    <property type="entry name" value="BRLZ"/>
    <property type="match status" value="1"/>
</dbReference>
<proteinExistence type="inferred from homology"/>
<dbReference type="PROSITE" id="PS50217">
    <property type="entry name" value="BZIP"/>
    <property type="match status" value="1"/>
</dbReference>
<reference evidence="12 13" key="1">
    <citation type="submission" date="2021-05" db="EMBL/GenBank/DDBJ databases">
        <title>Genome Assembly of Synthetic Allotetraploid Brassica napus Reveals Homoeologous Exchanges between Subgenomes.</title>
        <authorList>
            <person name="Davis J.T."/>
        </authorList>
    </citation>
    <scope>NUCLEOTIDE SEQUENCE [LARGE SCALE GENOMIC DNA]</scope>
    <source>
        <strain evidence="13">cv. Da-Ae</strain>
        <tissue evidence="12">Seedling</tissue>
    </source>
</reference>
<evidence type="ECO:0000313" key="13">
    <source>
        <dbReference type="Proteomes" id="UP000824890"/>
    </source>
</evidence>
<evidence type="ECO:0000256" key="2">
    <source>
        <dbReference type="ARBA" id="ARBA00007163"/>
    </source>
</evidence>
<evidence type="ECO:0000259" key="10">
    <source>
        <dbReference type="PROSITE" id="PS50217"/>
    </source>
</evidence>
<keyword evidence="13" id="KW-1185">Reference proteome</keyword>
<evidence type="ECO:0000256" key="7">
    <source>
        <dbReference type="ARBA" id="ARBA00023242"/>
    </source>
</evidence>